<keyword evidence="3" id="KW-0274">FAD</keyword>
<dbReference type="Gene3D" id="3.40.30.120">
    <property type="match status" value="1"/>
</dbReference>
<dbReference type="GO" id="GO:0016709">
    <property type="term" value="F:oxidoreductase activity, acting on paired donors, with incorporation or reduction of molecular oxygen, NAD(P)H as one donor, and incorporation of one atom of oxygen"/>
    <property type="evidence" value="ECO:0007669"/>
    <property type="project" value="UniProtKB-ARBA"/>
</dbReference>
<sequence>MNVTRVPVLIVGAGVGGLAMSALLAKDGVHSLLVERRAEVFVYPKARNVGFRTFEILRRLGVSDAVHAVAEHPSDTVVKATVNGAIEEPAVAMNALVSGMVSEFEGLSPEPSVQFCPQSRTEPILLAHARHHGSQVRYGTELSFFEQDDTGITAVVRERDSGKSETLRADYLVAADGVHSPVRETLGISTSGSGVWPLYSILIYFRAPWRKLVPNLGDGDVLQIRNAEVDGLFVSTDSDLGVFVITYFPERGETAEQFTPDRCHELLLTAIGEQIPVEIIDIMRWQPAEQVADQFQCGRVFLVGDSAHTIPPFRAGGANIAIQSADNLAWKLAAVVNGVAGPELLSTYHTERHPIGRFCARQSCTGPQLEALRFDNDSVTLPPEEKASNFAVVIGYQYRSAAIVNGDAAAADPGTVALVDDLHAQPGTRIPHVWVHRDGQRISTLDLLAPGFTLLTGADGVRWTAAATSSSDTLGVPITAHYIDDTVDPDGAWAAASGLKPDGAVLVRPDDFVGWRADSLPADPDKELRQALSAILARS</sequence>
<dbReference type="InterPro" id="IPR036188">
    <property type="entry name" value="FAD/NAD-bd_sf"/>
</dbReference>
<dbReference type="InterPro" id="IPR002938">
    <property type="entry name" value="FAD-bd"/>
</dbReference>
<dbReference type="Gene3D" id="3.50.50.60">
    <property type="entry name" value="FAD/NAD(P)-binding domain"/>
    <property type="match status" value="1"/>
</dbReference>
<dbReference type="EMBL" id="FTRV01000015">
    <property type="protein sequence ID" value="SPM30567.1"/>
    <property type="molecule type" value="Genomic_DNA"/>
</dbReference>
<dbReference type="SUPFAM" id="SSF51905">
    <property type="entry name" value="FAD/NAD(P)-binding domain"/>
    <property type="match status" value="1"/>
</dbReference>
<evidence type="ECO:0000256" key="2">
    <source>
        <dbReference type="ARBA" id="ARBA00022630"/>
    </source>
</evidence>
<evidence type="ECO:0000256" key="1">
    <source>
        <dbReference type="ARBA" id="ARBA00001974"/>
    </source>
</evidence>
<reference evidence="5 6" key="1">
    <citation type="submission" date="2017-01" db="EMBL/GenBank/DDBJ databases">
        <authorList>
            <consortium name="Urmite Genomes"/>
        </authorList>
    </citation>
    <scope>NUCLEOTIDE SEQUENCE [LARGE SCALE GENOMIC DNA]</scope>
    <source>
        <strain evidence="5 6">AB308</strain>
    </source>
</reference>
<dbReference type="InterPro" id="IPR050641">
    <property type="entry name" value="RIFMO-like"/>
</dbReference>
<evidence type="ECO:0000256" key="3">
    <source>
        <dbReference type="ARBA" id="ARBA00022827"/>
    </source>
</evidence>
<comment type="cofactor">
    <cofactor evidence="1">
        <name>FAD</name>
        <dbReference type="ChEBI" id="CHEBI:57692"/>
    </cofactor>
</comment>
<evidence type="ECO:0000259" key="4">
    <source>
        <dbReference type="Pfam" id="PF01494"/>
    </source>
</evidence>
<dbReference type="AlphaFoldDB" id="A0A2U3NGD6"/>
<dbReference type="PANTHER" id="PTHR43004:SF19">
    <property type="entry name" value="BINDING MONOOXYGENASE, PUTATIVE (JCVI)-RELATED"/>
    <property type="match status" value="1"/>
</dbReference>
<dbReference type="GO" id="GO:0071949">
    <property type="term" value="F:FAD binding"/>
    <property type="evidence" value="ECO:0007669"/>
    <property type="project" value="InterPro"/>
</dbReference>
<evidence type="ECO:0000313" key="6">
    <source>
        <dbReference type="Proteomes" id="UP000241595"/>
    </source>
</evidence>
<name>A0A2U3NGD6_9MYCO</name>
<keyword evidence="2" id="KW-0285">Flavoprotein</keyword>
<feature type="domain" description="FAD-binding" evidence="4">
    <location>
        <begin position="6"/>
        <end position="359"/>
    </location>
</feature>
<proteinExistence type="predicted"/>
<dbReference type="Pfam" id="PF21274">
    <property type="entry name" value="Rng_hyd_C"/>
    <property type="match status" value="1"/>
</dbReference>
<organism evidence="5 6">
    <name type="scientific">Mycobacterium terramassiliense</name>
    <dbReference type="NCBI Taxonomy" id="1841859"/>
    <lineage>
        <taxon>Bacteria</taxon>
        <taxon>Bacillati</taxon>
        <taxon>Actinomycetota</taxon>
        <taxon>Actinomycetes</taxon>
        <taxon>Mycobacteriales</taxon>
        <taxon>Mycobacteriaceae</taxon>
        <taxon>Mycobacterium</taxon>
    </lineage>
</organism>
<dbReference type="STRING" id="1841859.GCA_900157385_04077"/>
<evidence type="ECO:0000313" key="5">
    <source>
        <dbReference type="EMBL" id="SPM30567.1"/>
    </source>
</evidence>
<accession>A0A2U3NGD6</accession>
<dbReference type="Gene3D" id="3.30.9.10">
    <property type="entry name" value="D-Amino Acid Oxidase, subunit A, domain 2"/>
    <property type="match status" value="1"/>
</dbReference>
<keyword evidence="6" id="KW-1185">Reference proteome</keyword>
<protein>
    <submittedName>
        <fullName evidence="5">2-polyprenyl-6-methoxyphenol hydroxylase and related FAD-dependent oxidoreductases</fullName>
    </submittedName>
</protein>
<dbReference type="PRINTS" id="PR00420">
    <property type="entry name" value="RNGMNOXGNASE"/>
</dbReference>
<dbReference type="PANTHER" id="PTHR43004">
    <property type="entry name" value="TRK SYSTEM POTASSIUM UPTAKE PROTEIN"/>
    <property type="match status" value="1"/>
</dbReference>
<dbReference type="Proteomes" id="UP000241595">
    <property type="component" value="Unassembled WGS sequence"/>
</dbReference>
<dbReference type="OrthoDB" id="8670884at2"/>
<gene>
    <name evidence="5" type="ORF">MTAB308_4076</name>
</gene>
<dbReference type="Pfam" id="PF01494">
    <property type="entry name" value="FAD_binding_3"/>
    <property type="match status" value="1"/>
</dbReference>
<dbReference type="RefSeq" id="WP_077101606.1">
    <property type="nucleotide sequence ID" value="NZ_LT717701.1"/>
</dbReference>